<name>A0ABD3MYL0_9STRA</name>
<dbReference type="PANTHER" id="PTHR31906">
    <property type="entry name" value="PLASTID-LIPID-ASSOCIATED PROTEIN 4, CHLOROPLASTIC-RELATED"/>
    <property type="match status" value="1"/>
</dbReference>
<keyword evidence="2" id="KW-0934">Plastid</keyword>
<dbReference type="InterPro" id="IPR039633">
    <property type="entry name" value="PAP"/>
</dbReference>
<evidence type="ECO:0000313" key="5">
    <source>
        <dbReference type="Proteomes" id="UP001530400"/>
    </source>
</evidence>
<feature type="domain" description="Plastid lipid-associated protein/fibrillin conserved" evidence="3">
    <location>
        <begin position="31"/>
        <end position="183"/>
    </location>
</feature>
<dbReference type="AlphaFoldDB" id="A0ABD3MYL0"/>
<reference evidence="4 5" key="1">
    <citation type="submission" date="2024-10" db="EMBL/GenBank/DDBJ databases">
        <title>Updated reference genomes for cyclostephanoid diatoms.</title>
        <authorList>
            <person name="Roberts W.R."/>
            <person name="Alverson A.J."/>
        </authorList>
    </citation>
    <scope>NUCLEOTIDE SEQUENCE [LARGE SCALE GENOMIC DNA]</scope>
    <source>
        <strain evidence="4 5">AJA010-31</strain>
    </source>
</reference>
<evidence type="ECO:0000256" key="1">
    <source>
        <dbReference type="ARBA" id="ARBA00004474"/>
    </source>
</evidence>
<protein>
    <recommendedName>
        <fullName evidence="3">Plastid lipid-associated protein/fibrillin conserved domain-containing protein</fullName>
    </recommendedName>
</protein>
<comment type="subcellular location">
    <subcellularLocation>
        <location evidence="1">Plastid</location>
    </subcellularLocation>
</comment>
<organism evidence="4 5">
    <name type="scientific">Cyclotella atomus</name>
    <dbReference type="NCBI Taxonomy" id="382360"/>
    <lineage>
        <taxon>Eukaryota</taxon>
        <taxon>Sar</taxon>
        <taxon>Stramenopiles</taxon>
        <taxon>Ochrophyta</taxon>
        <taxon>Bacillariophyta</taxon>
        <taxon>Coscinodiscophyceae</taxon>
        <taxon>Thalassiosirophycidae</taxon>
        <taxon>Stephanodiscales</taxon>
        <taxon>Stephanodiscaceae</taxon>
        <taxon>Cyclotella</taxon>
    </lineage>
</organism>
<dbReference type="Proteomes" id="UP001530400">
    <property type="component" value="Unassembled WGS sequence"/>
</dbReference>
<evidence type="ECO:0000256" key="2">
    <source>
        <dbReference type="ARBA" id="ARBA00022640"/>
    </source>
</evidence>
<gene>
    <name evidence="4" type="ORF">ACHAWO_006776</name>
</gene>
<dbReference type="Pfam" id="PF04755">
    <property type="entry name" value="PAP_fibrillin"/>
    <property type="match status" value="1"/>
</dbReference>
<dbReference type="InterPro" id="IPR006843">
    <property type="entry name" value="PAP/fibrillin_dom"/>
</dbReference>
<accession>A0ABD3MYL0</accession>
<dbReference type="GO" id="GO:0009536">
    <property type="term" value="C:plastid"/>
    <property type="evidence" value="ECO:0007669"/>
    <property type="project" value="UniProtKB-SubCell"/>
</dbReference>
<dbReference type="EMBL" id="JALLPJ020001338">
    <property type="protein sequence ID" value="KAL3769010.1"/>
    <property type="molecule type" value="Genomic_DNA"/>
</dbReference>
<evidence type="ECO:0000313" key="4">
    <source>
        <dbReference type="EMBL" id="KAL3769010.1"/>
    </source>
</evidence>
<keyword evidence="5" id="KW-1185">Reference proteome</keyword>
<comment type="caution">
    <text evidence="4">The sequence shown here is derived from an EMBL/GenBank/DDBJ whole genome shotgun (WGS) entry which is preliminary data.</text>
</comment>
<proteinExistence type="predicted"/>
<sequence length="193" mass="20883">MKQIVSELSAYSPTDEPAAAYYGDATSSYGPSLSGKWTLIYTDAPDITSLEGGPLSPAKLGKIGQECSPPYIKNVIEWKRPDWASSLPFSGNEGDRVLQKVCCKGSAVKGKPTTVDLKLVGFELTGAAENVGESLDNSKGGPAALFANMPVELEGPLSLTFGKFDILYLDDDVRITRTYQGYTAINIREEEWF</sequence>
<evidence type="ECO:0000259" key="3">
    <source>
        <dbReference type="Pfam" id="PF04755"/>
    </source>
</evidence>